<gene>
    <name evidence="1" type="ORF">ACFSM5_15455</name>
</gene>
<proteinExistence type="predicted"/>
<comment type="caution">
    <text evidence="1">The sequence shown here is derived from an EMBL/GenBank/DDBJ whole genome shotgun (WGS) entry which is preliminary data.</text>
</comment>
<evidence type="ECO:0000313" key="1">
    <source>
        <dbReference type="EMBL" id="MFD2264299.1"/>
    </source>
</evidence>
<dbReference type="Proteomes" id="UP001597295">
    <property type="component" value="Unassembled WGS sequence"/>
</dbReference>
<keyword evidence="2" id="KW-1185">Reference proteome</keyword>
<dbReference type="RefSeq" id="WP_379877372.1">
    <property type="nucleotide sequence ID" value="NZ_JBHUIP010000013.1"/>
</dbReference>
<dbReference type="EMBL" id="JBHUIP010000013">
    <property type="protein sequence ID" value="MFD2264299.1"/>
    <property type="molecule type" value="Genomic_DNA"/>
</dbReference>
<organism evidence="1 2">
    <name type="scientific">Lacibacterium aquatile</name>
    <dbReference type="NCBI Taxonomy" id="1168082"/>
    <lineage>
        <taxon>Bacteria</taxon>
        <taxon>Pseudomonadati</taxon>
        <taxon>Pseudomonadota</taxon>
        <taxon>Alphaproteobacteria</taxon>
        <taxon>Rhodospirillales</taxon>
        <taxon>Rhodospirillaceae</taxon>
    </lineage>
</organism>
<protein>
    <submittedName>
        <fullName evidence="1">PAS domain-containing protein</fullName>
    </submittedName>
</protein>
<dbReference type="Pfam" id="PF07310">
    <property type="entry name" value="PAS_5"/>
    <property type="match status" value="1"/>
</dbReference>
<reference evidence="2" key="1">
    <citation type="journal article" date="2019" name="Int. J. Syst. Evol. Microbiol.">
        <title>The Global Catalogue of Microorganisms (GCM) 10K type strain sequencing project: providing services to taxonomists for standard genome sequencing and annotation.</title>
        <authorList>
            <consortium name="The Broad Institute Genomics Platform"/>
            <consortium name="The Broad Institute Genome Sequencing Center for Infectious Disease"/>
            <person name="Wu L."/>
            <person name="Ma J."/>
        </authorList>
    </citation>
    <scope>NUCLEOTIDE SEQUENCE [LARGE SCALE GENOMIC DNA]</scope>
    <source>
        <strain evidence="2">CGMCC 1.19062</strain>
    </source>
</reference>
<accession>A0ABW5DWW8</accession>
<dbReference type="InterPro" id="IPR009922">
    <property type="entry name" value="DUF1457"/>
</dbReference>
<evidence type="ECO:0000313" key="2">
    <source>
        <dbReference type="Proteomes" id="UP001597295"/>
    </source>
</evidence>
<name>A0ABW5DWW8_9PROT</name>
<sequence>MRTYTQSLEFLDRCPPATAEVYRYWAAKRAGKLMPRRADIDPMALKTYLPSLMLVDVVDPPDEFRYRLVGTLLCRARGYDPTGKPVFETFFGKGIGRERSEIQTLYRLVRDTCQPVFAWDSVTVPDPRLRDLGALLMPLSRDADNKVAMVMGYIHFERV</sequence>